<evidence type="ECO:0000313" key="3">
    <source>
        <dbReference type="Proteomes" id="UP000256964"/>
    </source>
</evidence>
<reference evidence="2 3" key="1">
    <citation type="journal article" date="2018" name="Biotechnol. Biofuels">
        <title>Integrative visual omics of the white-rot fungus Polyporus brumalis exposes the biotechnological potential of its oxidative enzymes for delignifying raw plant biomass.</title>
        <authorList>
            <person name="Miyauchi S."/>
            <person name="Rancon A."/>
            <person name="Drula E."/>
            <person name="Hage H."/>
            <person name="Chaduli D."/>
            <person name="Favel A."/>
            <person name="Grisel S."/>
            <person name="Henrissat B."/>
            <person name="Herpoel-Gimbert I."/>
            <person name="Ruiz-Duenas F.J."/>
            <person name="Chevret D."/>
            <person name="Hainaut M."/>
            <person name="Lin J."/>
            <person name="Wang M."/>
            <person name="Pangilinan J."/>
            <person name="Lipzen A."/>
            <person name="Lesage-Meessen L."/>
            <person name="Navarro D."/>
            <person name="Riley R."/>
            <person name="Grigoriev I.V."/>
            <person name="Zhou S."/>
            <person name="Raouche S."/>
            <person name="Rosso M.N."/>
        </authorList>
    </citation>
    <scope>NUCLEOTIDE SEQUENCE [LARGE SCALE GENOMIC DNA]</scope>
    <source>
        <strain evidence="2 3">BRFM 1820</strain>
    </source>
</reference>
<accession>A0A371CVW6</accession>
<name>A0A371CVW6_9APHY</name>
<organism evidence="2 3">
    <name type="scientific">Lentinus brumalis</name>
    <dbReference type="NCBI Taxonomy" id="2498619"/>
    <lineage>
        <taxon>Eukaryota</taxon>
        <taxon>Fungi</taxon>
        <taxon>Dikarya</taxon>
        <taxon>Basidiomycota</taxon>
        <taxon>Agaricomycotina</taxon>
        <taxon>Agaricomycetes</taxon>
        <taxon>Polyporales</taxon>
        <taxon>Polyporaceae</taxon>
        <taxon>Lentinus</taxon>
    </lineage>
</organism>
<feature type="compositionally biased region" description="Basic residues" evidence="1">
    <location>
        <begin position="58"/>
        <end position="67"/>
    </location>
</feature>
<dbReference type="Proteomes" id="UP000256964">
    <property type="component" value="Unassembled WGS sequence"/>
</dbReference>
<evidence type="ECO:0000256" key="1">
    <source>
        <dbReference type="SAM" id="MobiDB-lite"/>
    </source>
</evidence>
<evidence type="ECO:0000313" key="2">
    <source>
        <dbReference type="EMBL" id="RDX44417.1"/>
    </source>
</evidence>
<feature type="region of interest" description="Disordered" evidence="1">
    <location>
        <begin position="46"/>
        <end position="67"/>
    </location>
</feature>
<dbReference type="EMBL" id="KZ857450">
    <property type="protein sequence ID" value="RDX44417.1"/>
    <property type="molecule type" value="Genomic_DNA"/>
</dbReference>
<sequence length="154" mass="17218">MGRRFLRALPGRRHHRYRKARGGKPPAPIAFRVPGAALSVYMDSEAHGNTKPVPSHRLSPRGRRGRRCPRRRLCHLPEPRSEGFNSLLLVLPHEGSGRAPQPRGAPRARVVHERAPSVGLYGRVEGLPRRSQLQLPGTYRGAAGVRDRVRSMQL</sequence>
<proteinExistence type="predicted"/>
<gene>
    <name evidence="2" type="ORF">OH76DRAFT_1099633</name>
</gene>
<protein>
    <submittedName>
        <fullName evidence="2">Uncharacterized protein</fullName>
    </submittedName>
</protein>
<dbReference type="AlphaFoldDB" id="A0A371CVW6"/>
<keyword evidence="3" id="KW-1185">Reference proteome</keyword>